<evidence type="ECO:0000256" key="5">
    <source>
        <dbReference type="ARBA" id="ARBA00022692"/>
    </source>
</evidence>
<gene>
    <name evidence="9" type="ORF">CLV68_5251</name>
</gene>
<dbReference type="RefSeq" id="WP_121393521.1">
    <property type="nucleotide sequence ID" value="NZ_RCDD01000005.1"/>
</dbReference>
<organism evidence="9 10">
    <name type="scientific">Actinokineospora cianjurensis</name>
    <dbReference type="NCBI Taxonomy" id="585224"/>
    <lineage>
        <taxon>Bacteria</taxon>
        <taxon>Bacillati</taxon>
        <taxon>Actinomycetota</taxon>
        <taxon>Actinomycetes</taxon>
        <taxon>Pseudonocardiales</taxon>
        <taxon>Pseudonocardiaceae</taxon>
        <taxon>Actinokineospora</taxon>
    </lineage>
</organism>
<evidence type="ECO:0000256" key="4">
    <source>
        <dbReference type="ARBA" id="ARBA00022475"/>
    </source>
</evidence>
<dbReference type="AlphaFoldDB" id="A0A421AYJ2"/>
<evidence type="ECO:0000256" key="2">
    <source>
        <dbReference type="ARBA" id="ARBA00007935"/>
    </source>
</evidence>
<comment type="caution">
    <text evidence="9">The sequence shown here is derived from an EMBL/GenBank/DDBJ whole genome shotgun (WGS) entry which is preliminary data.</text>
</comment>
<feature type="transmembrane region" description="Helical" evidence="8">
    <location>
        <begin position="22"/>
        <end position="42"/>
    </location>
</feature>
<dbReference type="Proteomes" id="UP000282454">
    <property type="component" value="Unassembled WGS sequence"/>
</dbReference>
<reference evidence="9 10" key="1">
    <citation type="submission" date="2018-10" db="EMBL/GenBank/DDBJ databases">
        <title>Genomic Encyclopedia of Archaeal and Bacterial Type Strains, Phase II (KMG-II): from individual species to whole genera.</title>
        <authorList>
            <person name="Goeker M."/>
        </authorList>
    </citation>
    <scope>NUCLEOTIDE SEQUENCE [LARGE SCALE GENOMIC DNA]</scope>
    <source>
        <strain evidence="9 10">DSM 45657</strain>
    </source>
</reference>
<feature type="transmembrane region" description="Helical" evidence="8">
    <location>
        <begin position="107"/>
        <end position="125"/>
    </location>
</feature>
<keyword evidence="6 8" id="KW-1133">Transmembrane helix</keyword>
<dbReference type="GO" id="GO:0033214">
    <property type="term" value="P:siderophore-iron import into cell"/>
    <property type="evidence" value="ECO:0007669"/>
    <property type="project" value="TreeGrafter"/>
</dbReference>
<evidence type="ECO:0000256" key="6">
    <source>
        <dbReference type="ARBA" id="ARBA00022989"/>
    </source>
</evidence>
<feature type="transmembrane region" description="Helical" evidence="8">
    <location>
        <begin position="158"/>
        <end position="180"/>
    </location>
</feature>
<evidence type="ECO:0000256" key="7">
    <source>
        <dbReference type="ARBA" id="ARBA00023136"/>
    </source>
</evidence>
<dbReference type="PANTHER" id="PTHR30472">
    <property type="entry name" value="FERRIC ENTEROBACTIN TRANSPORT SYSTEM PERMEASE PROTEIN"/>
    <property type="match status" value="1"/>
</dbReference>
<dbReference type="EMBL" id="RCDD01000005">
    <property type="protein sequence ID" value="RLK54861.1"/>
    <property type="molecule type" value="Genomic_DNA"/>
</dbReference>
<dbReference type="SUPFAM" id="SSF81345">
    <property type="entry name" value="ABC transporter involved in vitamin B12 uptake, BtuC"/>
    <property type="match status" value="1"/>
</dbReference>
<keyword evidence="5 8" id="KW-0812">Transmembrane</keyword>
<dbReference type="GO" id="GO:0022857">
    <property type="term" value="F:transmembrane transporter activity"/>
    <property type="evidence" value="ECO:0007669"/>
    <property type="project" value="InterPro"/>
</dbReference>
<feature type="transmembrane region" description="Helical" evidence="8">
    <location>
        <begin position="284"/>
        <end position="306"/>
    </location>
</feature>
<accession>A0A421AYJ2</accession>
<dbReference type="CDD" id="cd06550">
    <property type="entry name" value="TM_ABC_iron-siderophores_like"/>
    <property type="match status" value="1"/>
</dbReference>
<comment type="similarity">
    <text evidence="2">Belongs to the binding-protein-dependent transport system permease family. FecCD subfamily.</text>
</comment>
<evidence type="ECO:0000256" key="1">
    <source>
        <dbReference type="ARBA" id="ARBA00004651"/>
    </source>
</evidence>
<feature type="transmembrane region" description="Helical" evidence="8">
    <location>
        <begin position="250"/>
        <end position="277"/>
    </location>
</feature>
<feature type="transmembrane region" description="Helical" evidence="8">
    <location>
        <begin position="74"/>
        <end position="95"/>
    </location>
</feature>
<dbReference type="OrthoDB" id="4455417at2"/>
<name>A0A421AYJ2_9PSEU</name>
<feature type="transmembrane region" description="Helical" evidence="8">
    <location>
        <begin position="318"/>
        <end position="338"/>
    </location>
</feature>
<dbReference type="Gene3D" id="1.10.3470.10">
    <property type="entry name" value="ABC transporter involved in vitamin B12 uptake, BtuC"/>
    <property type="match status" value="1"/>
</dbReference>
<proteinExistence type="inferred from homology"/>
<feature type="transmembrane region" description="Helical" evidence="8">
    <location>
        <begin position="132"/>
        <end position="152"/>
    </location>
</feature>
<keyword evidence="7 8" id="KW-0472">Membrane</keyword>
<feature type="transmembrane region" description="Helical" evidence="8">
    <location>
        <begin position="207"/>
        <end position="230"/>
    </location>
</feature>
<comment type="subcellular location">
    <subcellularLocation>
        <location evidence="1">Cell membrane</location>
        <topology evidence="1">Multi-pass membrane protein</topology>
    </subcellularLocation>
</comment>
<evidence type="ECO:0000256" key="3">
    <source>
        <dbReference type="ARBA" id="ARBA00022448"/>
    </source>
</evidence>
<sequence length="346" mass="35145">MSVVSGLPVRVGALSFRAHPRAVIVVVALLLVVVGLALLGLLTGDFALNLTQLWNTLQGAGTGGQKYIVFDLRLPRVTTAVLVGAGLGVSGAIFQSLSRNPLGSPDIIGFSTGSATGAILVLIVFGGGMTQIALGSILGGVVAAIAVYGLAYRTGVQGYRLILIGIGVTAVLGSLNTYILTRAGLRQAQAAQVWLVGSLNGRGWSEVLPMAIAMAVLLPAAIVLGRRLGILEMGDETATMLGIRTEPTRLSLVVISVALTAVATACAGPIAFVALAAPQLARRLAGSSGVALLPAAAMGATLLLGGDVLSQRVFGQNALPVGVATAAIGGLYLAWLLATEWRSGRR</sequence>
<evidence type="ECO:0000313" key="9">
    <source>
        <dbReference type="EMBL" id="RLK54861.1"/>
    </source>
</evidence>
<dbReference type="InterPro" id="IPR000522">
    <property type="entry name" value="ABC_transptr_permease_BtuC"/>
</dbReference>
<dbReference type="PANTHER" id="PTHR30472:SF24">
    <property type="entry name" value="FERRIC ENTEROBACTIN TRANSPORT SYSTEM PERMEASE PROTEIN FEPG"/>
    <property type="match status" value="1"/>
</dbReference>
<dbReference type="GO" id="GO:0005886">
    <property type="term" value="C:plasma membrane"/>
    <property type="evidence" value="ECO:0007669"/>
    <property type="project" value="UniProtKB-SubCell"/>
</dbReference>
<keyword evidence="4" id="KW-1003">Cell membrane</keyword>
<dbReference type="InterPro" id="IPR037294">
    <property type="entry name" value="ABC_BtuC-like"/>
</dbReference>
<evidence type="ECO:0000313" key="10">
    <source>
        <dbReference type="Proteomes" id="UP000282454"/>
    </source>
</evidence>
<keyword evidence="10" id="KW-1185">Reference proteome</keyword>
<protein>
    <submittedName>
        <fullName evidence="9">Iron complex transport system permease protein</fullName>
    </submittedName>
</protein>
<evidence type="ECO:0000256" key="8">
    <source>
        <dbReference type="SAM" id="Phobius"/>
    </source>
</evidence>
<dbReference type="Pfam" id="PF01032">
    <property type="entry name" value="FecCD"/>
    <property type="match status" value="1"/>
</dbReference>
<keyword evidence="3" id="KW-0813">Transport</keyword>